<keyword evidence="2" id="KW-0326">Glycosidase</keyword>
<dbReference type="GO" id="GO:0005975">
    <property type="term" value="P:carbohydrate metabolic process"/>
    <property type="evidence" value="ECO:0007669"/>
    <property type="project" value="InterPro"/>
</dbReference>
<dbReference type="InterPro" id="IPR017853">
    <property type="entry name" value="GH"/>
</dbReference>
<feature type="domain" description="Glycosyl hydrolase family 31 C-terminal" evidence="4">
    <location>
        <begin position="509"/>
        <end position="601"/>
    </location>
</feature>
<dbReference type="PANTHER" id="PTHR43863">
    <property type="entry name" value="HYDROLASE, PUTATIVE (AFU_ORTHOLOGUE AFUA_1G03140)-RELATED"/>
    <property type="match status" value="1"/>
</dbReference>
<dbReference type="CDD" id="cd06595">
    <property type="entry name" value="GH31_u1"/>
    <property type="match status" value="1"/>
</dbReference>
<dbReference type="AlphaFoldDB" id="A0A8H3ZQB9"/>
<evidence type="ECO:0000259" key="3">
    <source>
        <dbReference type="Pfam" id="PF01055"/>
    </source>
</evidence>
<dbReference type="GO" id="GO:0004553">
    <property type="term" value="F:hydrolase activity, hydrolyzing O-glycosyl compounds"/>
    <property type="evidence" value="ECO:0007669"/>
    <property type="project" value="InterPro"/>
</dbReference>
<keyword evidence="6" id="KW-1185">Reference proteome</keyword>
<dbReference type="InterPro" id="IPR013780">
    <property type="entry name" value="Glyco_hydro_b"/>
</dbReference>
<dbReference type="InterPro" id="IPR000322">
    <property type="entry name" value="Glyco_hydro_31_TIM"/>
</dbReference>
<comment type="caution">
    <text evidence="5">The sequence shown here is derived from an EMBL/GenBank/DDBJ whole genome shotgun (WGS) entry which is preliminary data.</text>
</comment>
<reference evidence="5 6" key="1">
    <citation type="submission" date="2019-12" db="EMBL/GenBank/DDBJ databases">
        <title>A genome sequence resource for the geographically widespread anthracnose pathogen Colletotrichum asianum.</title>
        <authorList>
            <person name="Meng Y."/>
        </authorList>
    </citation>
    <scope>NUCLEOTIDE SEQUENCE [LARGE SCALE GENOMIC DNA]</scope>
    <source>
        <strain evidence="5 6">ICMP 18580</strain>
    </source>
</reference>
<protein>
    <submittedName>
        <fullName evidence="5">Putative alpha-xylosidase</fullName>
    </submittedName>
</protein>
<dbReference type="SUPFAM" id="SSF51011">
    <property type="entry name" value="Glycosyl hydrolase domain"/>
    <property type="match status" value="1"/>
</dbReference>
<dbReference type="Pfam" id="PF01055">
    <property type="entry name" value="Glyco_hydro_31_2nd"/>
    <property type="match status" value="1"/>
</dbReference>
<accession>A0A8H3ZQB9</accession>
<evidence type="ECO:0000256" key="2">
    <source>
        <dbReference type="RuleBase" id="RU361185"/>
    </source>
</evidence>
<dbReference type="Gene3D" id="2.60.40.1180">
    <property type="entry name" value="Golgi alpha-mannosidase II"/>
    <property type="match status" value="2"/>
</dbReference>
<keyword evidence="2" id="KW-0378">Hydrolase</keyword>
<dbReference type="Gene3D" id="3.20.20.80">
    <property type="entry name" value="Glycosidases"/>
    <property type="match status" value="1"/>
</dbReference>
<gene>
    <name evidence="5" type="ORF">GQ607_012828</name>
</gene>
<evidence type="ECO:0000313" key="6">
    <source>
        <dbReference type="Proteomes" id="UP000434172"/>
    </source>
</evidence>
<evidence type="ECO:0000256" key="1">
    <source>
        <dbReference type="ARBA" id="ARBA00007806"/>
    </source>
</evidence>
<dbReference type="InterPro" id="IPR051816">
    <property type="entry name" value="Glycosyl_Hydrolase_31"/>
</dbReference>
<comment type="similarity">
    <text evidence="1 2">Belongs to the glycosyl hydrolase 31 family.</text>
</comment>
<dbReference type="OrthoDB" id="1334205at2759"/>
<dbReference type="Pfam" id="PF21365">
    <property type="entry name" value="Glyco_hydro_31_3rd"/>
    <property type="match status" value="1"/>
</dbReference>
<organism evidence="5 6">
    <name type="scientific">Colletotrichum asianum</name>
    <dbReference type="NCBI Taxonomy" id="702518"/>
    <lineage>
        <taxon>Eukaryota</taxon>
        <taxon>Fungi</taxon>
        <taxon>Dikarya</taxon>
        <taxon>Ascomycota</taxon>
        <taxon>Pezizomycotina</taxon>
        <taxon>Sordariomycetes</taxon>
        <taxon>Hypocreomycetidae</taxon>
        <taxon>Glomerellales</taxon>
        <taxon>Glomerellaceae</taxon>
        <taxon>Colletotrichum</taxon>
        <taxon>Colletotrichum gloeosporioides species complex</taxon>
    </lineage>
</organism>
<dbReference type="InterPro" id="IPR048395">
    <property type="entry name" value="Glyco_hydro_31_C"/>
</dbReference>
<evidence type="ECO:0000313" key="5">
    <source>
        <dbReference type="EMBL" id="KAF0319885.1"/>
    </source>
</evidence>
<dbReference type="EMBL" id="WOWK01000089">
    <property type="protein sequence ID" value="KAF0319885.1"/>
    <property type="molecule type" value="Genomic_DNA"/>
</dbReference>
<dbReference type="SUPFAM" id="SSF51445">
    <property type="entry name" value="(Trans)glycosidases"/>
    <property type="match status" value="1"/>
</dbReference>
<dbReference type="PANTHER" id="PTHR43863:SF2">
    <property type="entry name" value="MALTASE-GLUCOAMYLASE"/>
    <property type="match status" value="1"/>
</dbReference>
<feature type="domain" description="Glycoside hydrolase family 31 TIM barrel" evidence="3">
    <location>
        <begin position="195"/>
        <end position="500"/>
    </location>
</feature>
<dbReference type="Proteomes" id="UP000434172">
    <property type="component" value="Unassembled WGS sequence"/>
</dbReference>
<name>A0A8H3ZQB9_9PEZI</name>
<sequence length="809" mass="91548">MAPFTFETDPVADSDTIITGPNYRFTVINDLVLRYEWAEDNVFEDRASTFAINRRFHRKHKPLIKETEHRLEIVTPTIHVSYDKKRFSPNGLTIEVTHQTTMWETTWRFGTEPGFNLGGTARTLDGVDGRCDMGSGVLSRAGFSVIDDSNSMMFDGEGFVAPRRPGDRVDGYLFSFGSDFKGAMKAFFDISGRTPRLPRWSLGNWWSRFHKYTADSYIELMDKFRDKGIPLSVAVMDMDWHLVDGNEVPHSGWTGYTWNKELFPDPKAFADALHQRNLKMTLNDHPHVGIAHHEEQYEEMAAFLGHDTSEKTTILFDPTDPKFMEAFFSILHRSLEKKGCDFWWIDWQQGPYSSVPGLDPLWLLNHFQFLDQKQTDGENRALVFSRYAGPGSRRYPVGFSGDSIVTWDSLRFQPEFTATASNVGYGWWSHDIGGHMHGCRDDELVARWVQLGVFSPIMRLHSCDTPWGSKEPWNYRPAAERVITCFMQLRRRLIPYLHTLNTKFAEDDEPLVQPLYWKFPSRKEAFAYPNQYFFGPSLVAAPIVDPANLKTLHAPVKVWLPPTAARYIDIFTGTVYDSNREIQLWRTLTNMPVLAPEGSIIPLDAAQVPMNGGKNPKSFEVLVAVGQDGMFTIIEDPRDDCSEDSGAGLERSINIQWSQESGQLTIDKPGGREWKVRFIGALESEIVSGVKVLIGGSETDQASVNLSAQDHLSAGLLVQVPVAAFPSGNSEMIIRFAQTPRISRDDFTERFRDLVLDFQIEFALKDPIFAILTSDKPAAVKVGELLSVPCEEAVKGPLLELLVADSRTK</sequence>
<proteinExistence type="inferred from homology"/>
<evidence type="ECO:0000259" key="4">
    <source>
        <dbReference type="Pfam" id="PF21365"/>
    </source>
</evidence>